<dbReference type="PANTHER" id="PTHR10000">
    <property type="entry name" value="PHOSPHOSERINE PHOSPHATASE"/>
    <property type="match status" value="1"/>
</dbReference>
<sequence length="289" mass="30262">MARQKIRLILADIDRTLLPWGLDAVPPRTRAAMHHAMEAGIHVGPATGRGFDWLKPLFSGDVACFRTCVATNGNQVFLDGRKIREANFSGGALAKVAKVAARFPHAGVIAFDGATPSLVSGDLEDLRATFPAYAAACRTRPDGTAMGLPDFAATKANVFLAQESADGALAPAGEKDSRAMVAALNQGVDGLDFDYPQPGFTNVMRAGWNKATGILALARELGIGTDEVVVFGDAGNDLSMFEVIPNSVAVENATPEAAAAARWHIGPSSEESVADAIESLAAGEWPFTA</sequence>
<dbReference type="EMBL" id="FMZL01000002">
    <property type="protein sequence ID" value="SDC05908.1"/>
    <property type="molecule type" value="Genomic_DNA"/>
</dbReference>
<dbReference type="InterPro" id="IPR023214">
    <property type="entry name" value="HAD_sf"/>
</dbReference>
<dbReference type="PANTHER" id="PTHR10000:SF8">
    <property type="entry name" value="HAD SUPERFAMILY HYDROLASE-LIKE, TYPE 3"/>
    <property type="match status" value="1"/>
</dbReference>
<dbReference type="Gene3D" id="3.40.50.1000">
    <property type="entry name" value="HAD superfamily/HAD-like"/>
    <property type="match status" value="1"/>
</dbReference>
<evidence type="ECO:0008006" key="3">
    <source>
        <dbReference type="Google" id="ProtNLM"/>
    </source>
</evidence>
<dbReference type="STRING" id="604330.SAMN04489857_0352"/>
<dbReference type="RefSeq" id="WP_090845022.1">
    <property type="nucleotide sequence ID" value="NZ_FMZL01000002.1"/>
</dbReference>
<evidence type="ECO:0000313" key="1">
    <source>
        <dbReference type="EMBL" id="SDC05908.1"/>
    </source>
</evidence>
<dbReference type="Pfam" id="PF08282">
    <property type="entry name" value="Hydrolase_3"/>
    <property type="match status" value="2"/>
</dbReference>
<dbReference type="Gene3D" id="3.30.1240.10">
    <property type="match status" value="1"/>
</dbReference>
<accession>A0A1G6IHF1</accession>
<dbReference type="AlphaFoldDB" id="A0A1G6IHF1"/>
<dbReference type="SUPFAM" id="SSF56784">
    <property type="entry name" value="HAD-like"/>
    <property type="match status" value="1"/>
</dbReference>
<reference evidence="2" key="1">
    <citation type="submission" date="2016-10" db="EMBL/GenBank/DDBJ databases">
        <authorList>
            <person name="Varghese N."/>
            <person name="Submissions S."/>
        </authorList>
    </citation>
    <scope>NUCLEOTIDE SEQUENCE [LARGE SCALE GENOMIC DNA]</scope>
    <source>
        <strain evidence="2">DSM 22619</strain>
    </source>
</reference>
<protein>
    <recommendedName>
        <fullName evidence="3">HAD family phosphatase</fullName>
    </recommendedName>
</protein>
<gene>
    <name evidence="1" type="ORF">SAMN04487824_102178</name>
</gene>
<proteinExistence type="predicted"/>
<keyword evidence="2" id="KW-1185">Reference proteome</keyword>
<organism evidence="1 2">
    <name type="scientific">Parafannyhessea umbonata</name>
    <dbReference type="NCBI Taxonomy" id="604330"/>
    <lineage>
        <taxon>Bacteria</taxon>
        <taxon>Bacillati</taxon>
        <taxon>Actinomycetota</taxon>
        <taxon>Coriobacteriia</taxon>
        <taxon>Coriobacteriales</taxon>
        <taxon>Atopobiaceae</taxon>
        <taxon>Parafannyhessea</taxon>
    </lineage>
</organism>
<name>A0A1G6IHF1_9ACTN</name>
<dbReference type="GO" id="GO:0016791">
    <property type="term" value="F:phosphatase activity"/>
    <property type="evidence" value="ECO:0007669"/>
    <property type="project" value="TreeGrafter"/>
</dbReference>
<dbReference type="GO" id="GO:0000287">
    <property type="term" value="F:magnesium ion binding"/>
    <property type="evidence" value="ECO:0007669"/>
    <property type="project" value="TreeGrafter"/>
</dbReference>
<dbReference type="GO" id="GO:0005829">
    <property type="term" value="C:cytosol"/>
    <property type="evidence" value="ECO:0007669"/>
    <property type="project" value="TreeGrafter"/>
</dbReference>
<evidence type="ECO:0000313" key="2">
    <source>
        <dbReference type="Proteomes" id="UP000198528"/>
    </source>
</evidence>
<dbReference type="InterPro" id="IPR036412">
    <property type="entry name" value="HAD-like_sf"/>
</dbReference>
<dbReference type="Proteomes" id="UP000198528">
    <property type="component" value="Unassembled WGS sequence"/>
</dbReference>